<name>A0AA41YZ64_9HYPH</name>
<evidence type="ECO:0000256" key="2">
    <source>
        <dbReference type="SAM" id="Phobius"/>
    </source>
</evidence>
<evidence type="ECO:0000313" key="3">
    <source>
        <dbReference type="EMBL" id="MCW6509922.1"/>
    </source>
</evidence>
<sequence>MRSECRDAGDDPDPRTRGSILLPVIVVLLLIASAATAMTMQTKVSLREAGTRRDRLVLGLLADAAARSAALALAQAAATQAAAPFAIDGTPQSCALADGRRLVIEIQDEGGLVDLNKGTPDLLARIFKSAGVSAWDANAMVAAIKARRQPEGGPVEKPGAVTRRAPPVASRQTQGFESADEIDALPGMTAALFDQLHPMFSVANGAAGLDPEVAGRAIRSIIPTKEMTAPDFESLKTPSSHTAFTITATVTSPLGMRFRRREALRLDPSAGPVGRVTAWDEVPALGDLDAGVSGAFCGRVAAALSTPS</sequence>
<organism evidence="3 4">
    <name type="scientific">Lichenifustis flavocetrariae</name>
    <dbReference type="NCBI Taxonomy" id="2949735"/>
    <lineage>
        <taxon>Bacteria</taxon>
        <taxon>Pseudomonadati</taxon>
        <taxon>Pseudomonadota</taxon>
        <taxon>Alphaproteobacteria</taxon>
        <taxon>Hyphomicrobiales</taxon>
        <taxon>Lichenihabitantaceae</taxon>
        <taxon>Lichenifustis</taxon>
    </lineage>
</organism>
<proteinExistence type="predicted"/>
<keyword evidence="2" id="KW-0472">Membrane</keyword>
<reference evidence="3" key="1">
    <citation type="submission" date="2022-05" db="EMBL/GenBank/DDBJ databases">
        <authorList>
            <person name="Pankratov T."/>
        </authorList>
    </citation>
    <scope>NUCLEOTIDE SEQUENCE</scope>
    <source>
        <strain evidence="3">BP6-180914</strain>
    </source>
</reference>
<dbReference type="EMBL" id="JAMOIM010000012">
    <property type="protein sequence ID" value="MCW6509922.1"/>
    <property type="molecule type" value="Genomic_DNA"/>
</dbReference>
<accession>A0AA41YZ64</accession>
<protein>
    <submittedName>
        <fullName evidence="3">General secretion pathway protein GspK</fullName>
    </submittedName>
</protein>
<feature type="transmembrane region" description="Helical" evidence="2">
    <location>
        <begin position="20"/>
        <end position="38"/>
    </location>
</feature>
<evidence type="ECO:0000313" key="4">
    <source>
        <dbReference type="Proteomes" id="UP001165667"/>
    </source>
</evidence>
<keyword evidence="2" id="KW-0812">Transmembrane</keyword>
<keyword evidence="4" id="KW-1185">Reference proteome</keyword>
<dbReference type="RefSeq" id="WP_282586294.1">
    <property type="nucleotide sequence ID" value="NZ_JAMOIM010000012.1"/>
</dbReference>
<keyword evidence="2" id="KW-1133">Transmembrane helix</keyword>
<dbReference type="Proteomes" id="UP001165667">
    <property type="component" value="Unassembled WGS sequence"/>
</dbReference>
<evidence type="ECO:0000256" key="1">
    <source>
        <dbReference type="SAM" id="MobiDB-lite"/>
    </source>
</evidence>
<feature type="region of interest" description="Disordered" evidence="1">
    <location>
        <begin position="149"/>
        <end position="176"/>
    </location>
</feature>
<comment type="caution">
    <text evidence="3">The sequence shown here is derived from an EMBL/GenBank/DDBJ whole genome shotgun (WGS) entry which is preliminary data.</text>
</comment>
<dbReference type="AlphaFoldDB" id="A0AA41YZ64"/>
<gene>
    <name evidence="3" type="ORF">M8523_18035</name>
</gene>